<dbReference type="SUPFAM" id="SSF46689">
    <property type="entry name" value="Homeodomain-like"/>
    <property type="match status" value="1"/>
</dbReference>
<dbReference type="FunFam" id="3.30.565.10:FF:000037">
    <property type="entry name" value="Hybrid sensor histidine kinase/response regulator"/>
    <property type="match status" value="1"/>
</dbReference>
<keyword evidence="7" id="KW-0067">ATP-binding</keyword>
<dbReference type="InterPro" id="IPR018060">
    <property type="entry name" value="HTH_AraC"/>
</dbReference>
<feature type="domain" description="HTH araC/xylS-type" evidence="13">
    <location>
        <begin position="1279"/>
        <end position="1378"/>
    </location>
</feature>
<dbReference type="Pfam" id="PF02518">
    <property type="entry name" value="HATPase_c"/>
    <property type="match status" value="1"/>
</dbReference>
<evidence type="ECO:0000256" key="2">
    <source>
        <dbReference type="ARBA" id="ARBA00012438"/>
    </source>
</evidence>
<evidence type="ECO:0000256" key="4">
    <source>
        <dbReference type="ARBA" id="ARBA00022679"/>
    </source>
</evidence>
<evidence type="ECO:0000256" key="8">
    <source>
        <dbReference type="ARBA" id="ARBA00023012"/>
    </source>
</evidence>
<dbReference type="InterPro" id="IPR011047">
    <property type="entry name" value="Quinoprotein_ADH-like_sf"/>
</dbReference>
<feature type="modified residue" description="4-aspartylphosphate" evidence="12">
    <location>
        <position position="1180"/>
    </location>
</feature>
<dbReference type="PRINTS" id="PR00344">
    <property type="entry name" value="BCTRLSENSOR"/>
</dbReference>
<proteinExistence type="predicted"/>
<dbReference type="GO" id="GO:0005524">
    <property type="term" value="F:ATP binding"/>
    <property type="evidence" value="ECO:0007669"/>
    <property type="project" value="UniProtKB-KW"/>
</dbReference>
<dbReference type="SUPFAM" id="SSF55874">
    <property type="entry name" value="ATPase domain of HSP90 chaperone/DNA topoisomerase II/histidine kinase"/>
    <property type="match status" value="1"/>
</dbReference>
<dbReference type="Pfam" id="PF12833">
    <property type="entry name" value="HTH_18"/>
    <property type="match status" value="1"/>
</dbReference>
<dbReference type="Pfam" id="PF00512">
    <property type="entry name" value="HisKA"/>
    <property type="match status" value="1"/>
</dbReference>
<sequence length="1384" mass="159059">MFGKAVQFFILLNVIIYSQSVEFRNYSVQDGLSNNKVNCVLQDKTGFIWFGTEDGFNRFDGYEFKVFRPSAEKNSIVSKDIWSLYEDEDGNLWIGSKNGDVIKLDYSTQKFSSWEIEEITRNDNSVTAIYVDKQKNVWVGTYQQGLFKFDQSGKKIGHWDYNPENPLSISNNFITSIIEDKNGVLWISTYFGLNEFNPDKPEKGFVKYFAASNSLNNNLIWELVKSSFDENRIWICTAAGLNFINTNSKKISGINFPEEKSIQFSGSVGDVVESIENNKLILYIGTYGGLVRYDLNENKSVRFVQQKDNPNSIVSNQINKMSKDKSGVIWFATENGVSSLSIRYNFLMPFSDFNSQNSLHSFNSDVKTISNYDDKNILVGTSTGLFKLNLQEMTETEFPQFKGLNIWSLYKEDKDILWVGTYGQGLYQFNIRSNTLKKIKIEYPLFKTLAYNYIKDIKPASDKNLFFGTWGGGLVKLIKSKENNNKEQYELKFWRSNKDNPEAISFNDVWSIVVDKIGRIWIGTNGGGLNFFDKEKNKFLYLTSKTSSGHLKSNSILFLTQTQSKTDNEKTTLWLCTDQGLTKLVLKNLTNFNSIEELILSSKTYTSKDGLSTEVVKSVIENGVGDIWVSTSNGIFVYDNNSDKFNRIPYAFERKQTDYNSGAALNFKDKFFLFGSIDGLKIFHTDQVIQSDYKPEVIISDFQLFNKSVSSLDNSPIKSALNKNGEIRLSYSENVFSFQFAATDYNNPSTIKYAYMMKGFDKDWNYTENRRFVTYTNLNPGEYEFLVKATNSDGLWNDIPTVVKVIINPPWWRTVWAYIAYIFLFLAGILSIRRLEMNKAKLMNEIKMKNFEAEKLREVEAMKSRFFANISHELRTPLMLIKGPIDELLNKSSTANVAELAELAARNSEKLKSLIDQLLELTQLESAKIPVKAVFENIVEFSRNILCSFKNLAEQKQIELIFESDEEKIMAWFDKDILEKILNNILSNAFKFTNAQGKIGIQINCQKSDVNQIAVIKIFDTGIGIDEKDINKVFDRFYQSTESMRKNYAGFGIGLSLVKELIDLHKWEIKLFSEKNKGTEFLISIPLNDYLDETQKLKEEIPSYFTEEKAEPITRGNEVENSKTDGESIKFTLMIVEDSEDVRFYLSSLLKNHYKIILAENGLDAINKSLEQLPDLIISDIMMPEMDGLEFCHRIKNDWRTSHIPVILLTARTTIEDKVEGLETGADDYLYKPFNSNELYARIKNLIAQRIKLKEKFSKSLDLKPENLTDSTAEQEFINRAIEIVEKNIYNLDFNTDKFAEEMFLSRSQLYRKLNSLTNQSPGEFIRTVKLKKAAKLLIEKKLSVTQIALEIGFNSPSHFTKAFKQMFDCLPSEFISKKESDLN</sequence>
<dbReference type="Gene3D" id="3.30.565.10">
    <property type="entry name" value="Histidine kinase-like ATPase, C-terminal domain"/>
    <property type="match status" value="1"/>
</dbReference>
<reference evidence="16" key="1">
    <citation type="journal article" date="2020" name="mSystems">
        <title>Genome- and Community-Level Interaction Insights into Carbon Utilization and Element Cycling Functions of Hydrothermarchaeota in Hydrothermal Sediment.</title>
        <authorList>
            <person name="Zhou Z."/>
            <person name="Liu Y."/>
            <person name="Xu W."/>
            <person name="Pan J."/>
            <person name="Luo Z.H."/>
            <person name="Li M."/>
        </authorList>
    </citation>
    <scope>NUCLEOTIDE SEQUENCE [LARGE SCALE GENOMIC DNA]</scope>
    <source>
        <strain evidence="16">SpSt-500</strain>
    </source>
</reference>
<comment type="catalytic activity">
    <reaction evidence="1">
        <text>ATP + protein L-histidine = ADP + protein N-phospho-L-histidine.</text>
        <dbReference type="EC" id="2.7.13.3"/>
    </reaction>
</comment>
<dbReference type="InterPro" id="IPR009057">
    <property type="entry name" value="Homeodomain-like_sf"/>
</dbReference>
<dbReference type="SUPFAM" id="SSF52172">
    <property type="entry name" value="CheY-like"/>
    <property type="match status" value="1"/>
</dbReference>
<dbReference type="PANTHER" id="PTHR43547">
    <property type="entry name" value="TWO-COMPONENT HISTIDINE KINASE"/>
    <property type="match status" value="1"/>
</dbReference>
<dbReference type="CDD" id="cd00146">
    <property type="entry name" value="PKD"/>
    <property type="match status" value="1"/>
</dbReference>
<dbReference type="InterPro" id="IPR001789">
    <property type="entry name" value="Sig_transdc_resp-reg_receiver"/>
</dbReference>
<dbReference type="FunFam" id="2.60.40.10:FF:000791">
    <property type="entry name" value="Two-component system sensor histidine kinase/response regulator"/>
    <property type="match status" value="1"/>
</dbReference>
<protein>
    <recommendedName>
        <fullName evidence="2">histidine kinase</fullName>
        <ecNumber evidence="2">2.7.13.3</ecNumber>
    </recommendedName>
</protein>
<evidence type="ECO:0000313" key="16">
    <source>
        <dbReference type="EMBL" id="HGT47544.1"/>
    </source>
</evidence>
<evidence type="ECO:0000256" key="5">
    <source>
        <dbReference type="ARBA" id="ARBA00022741"/>
    </source>
</evidence>
<dbReference type="Gene3D" id="3.40.50.2300">
    <property type="match status" value="1"/>
</dbReference>
<dbReference type="CDD" id="cd00082">
    <property type="entry name" value="HisKA"/>
    <property type="match status" value="1"/>
</dbReference>
<keyword evidence="3 12" id="KW-0597">Phosphoprotein</keyword>
<dbReference type="InterPro" id="IPR003594">
    <property type="entry name" value="HATPase_dom"/>
</dbReference>
<keyword evidence="10" id="KW-0238">DNA-binding</keyword>
<dbReference type="SMART" id="SM00342">
    <property type="entry name" value="HTH_ARAC"/>
    <property type="match status" value="1"/>
</dbReference>
<evidence type="ECO:0000256" key="7">
    <source>
        <dbReference type="ARBA" id="ARBA00022840"/>
    </source>
</evidence>
<evidence type="ECO:0000256" key="10">
    <source>
        <dbReference type="ARBA" id="ARBA00023125"/>
    </source>
</evidence>
<dbReference type="InterPro" id="IPR011110">
    <property type="entry name" value="Reg_prop"/>
</dbReference>
<dbReference type="PANTHER" id="PTHR43547:SF2">
    <property type="entry name" value="HYBRID SIGNAL TRANSDUCTION HISTIDINE KINASE C"/>
    <property type="match status" value="1"/>
</dbReference>
<dbReference type="InterPro" id="IPR036097">
    <property type="entry name" value="HisK_dim/P_sf"/>
</dbReference>
<dbReference type="Pfam" id="PF07495">
    <property type="entry name" value="Y_Y_Y"/>
    <property type="match status" value="1"/>
</dbReference>
<evidence type="ECO:0000259" key="14">
    <source>
        <dbReference type="PROSITE" id="PS50109"/>
    </source>
</evidence>
<dbReference type="Pfam" id="PF07494">
    <property type="entry name" value="Reg_prop"/>
    <property type="match status" value="5"/>
</dbReference>
<organism evidence="16">
    <name type="scientific">Ignavibacterium album</name>
    <dbReference type="NCBI Taxonomy" id="591197"/>
    <lineage>
        <taxon>Bacteria</taxon>
        <taxon>Pseudomonadati</taxon>
        <taxon>Ignavibacteriota</taxon>
        <taxon>Ignavibacteria</taxon>
        <taxon>Ignavibacteriales</taxon>
        <taxon>Ignavibacteriaceae</taxon>
        <taxon>Ignavibacterium</taxon>
    </lineage>
</organism>
<evidence type="ECO:0000256" key="6">
    <source>
        <dbReference type="ARBA" id="ARBA00022777"/>
    </source>
</evidence>
<evidence type="ECO:0000259" key="15">
    <source>
        <dbReference type="PROSITE" id="PS50110"/>
    </source>
</evidence>
<dbReference type="InterPro" id="IPR013783">
    <property type="entry name" value="Ig-like_fold"/>
</dbReference>
<dbReference type="Pfam" id="PF00072">
    <property type="entry name" value="Response_reg"/>
    <property type="match status" value="1"/>
</dbReference>
<dbReference type="GO" id="GO:0043565">
    <property type="term" value="F:sequence-specific DNA binding"/>
    <property type="evidence" value="ECO:0007669"/>
    <property type="project" value="InterPro"/>
</dbReference>
<evidence type="ECO:0000259" key="13">
    <source>
        <dbReference type="PROSITE" id="PS01124"/>
    </source>
</evidence>
<keyword evidence="11" id="KW-0804">Transcription</keyword>
<keyword evidence="4" id="KW-0808">Transferase</keyword>
<dbReference type="InterPro" id="IPR005467">
    <property type="entry name" value="His_kinase_dom"/>
</dbReference>
<dbReference type="InterPro" id="IPR004358">
    <property type="entry name" value="Sig_transdc_His_kin-like_C"/>
</dbReference>
<evidence type="ECO:0000256" key="3">
    <source>
        <dbReference type="ARBA" id="ARBA00022553"/>
    </source>
</evidence>
<dbReference type="SMART" id="SM00448">
    <property type="entry name" value="REC"/>
    <property type="match status" value="1"/>
</dbReference>
<keyword evidence="6 16" id="KW-0418">Kinase</keyword>
<name>A0A832G0Z5_9BACT</name>
<dbReference type="PROSITE" id="PS01124">
    <property type="entry name" value="HTH_ARAC_FAMILY_2"/>
    <property type="match status" value="1"/>
</dbReference>
<evidence type="ECO:0000256" key="12">
    <source>
        <dbReference type="PROSITE-ProRule" id="PRU00169"/>
    </source>
</evidence>
<dbReference type="Gene3D" id="1.10.10.60">
    <property type="entry name" value="Homeodomain-like"/>
    <property type="match status" value="1"/>
</dbReference>
<dbReference type="InterPro" id="IPR011123">
    <property type="entry name" value="Y_Y_Y"/>
</dbReference>
<evidence type="ECO:0000256" key="1">
    <source>
        <dbReference type="ARBA" id="ARBA00000085"/>
    </source>
</evidence>
<dbReference type="GO" id="GO:0000155">
    <property type="term" value="F:phosphorelay sensor kinase activity"/>
    <property type="evidence" value="ECO:0007669"/>
    <property type="project" value="InterPro"/>
</dbReference>
<dbReference type="Gene3D" id="2.130.10.10">
    <property type="entry name" value="YVTN repeat-like/Quinoprotein amine dehydrogenase"/>
    <property type="match status" value="4"/>
</dbReference>
<dbReference type="InterPro" id="IPR015943">
    <property type="entry name" value="WD40/YVTN_repeat-like_dom_sf"/>
</dbReference>
<dbReference type="SUPFAM" id="SSF50998">
    <property type="entry name" value="Quinoprotein alcohol dehydrogenase-like"/>
    <property type="match status" value="1"/>
</dbReference>
<keyword evidence="9" id="KW-0805">Transcription regulation</keyword>
<evidence type="ECO:0000256" key="11">
    <source>
        <dbReference type="ARBA" id="ARBA00023163"/>
    </source>
</evidence>
<keyword evidence="8" id="KW-0902">Two-component regulatory system</keyword>
<feature type="domain" description="Response regulatory" evidence="15">
    <location>
        <begin position="1132"/>
        <end position="1247"/>
    </location>
</feature>
<dbReference type="SMART" id="SM00387">
    <property type="entry name" value="HATPase_c"/>
    <property type="match status" value="1"/>
</dbReference>
<dbReference type="InterPro" id="IPR011006">
    <property type="entry name" value="CheY-like_superfamily"/>
</dbReference>
<evidence type="ECO:0000256" key="9">
    <source>
        <dbReference type="ARBA" id="ARBA00023015"/>
    </source>
</evidence>
<dbReference type="InterPro" id="IPR018062">
    <property type="entry name" value="HTH_AraC-typ_CS"/>
</dbReference>
<dbReference type="PROSITE" id="PS00041">
    <property type="entry name" value="HTH_ARAC_FAMILY_1"/>
    <property type="match status" value="1"/>
</dbReference>
<dbReference type="PROSITE" id="PS50109">
    <property type="entry name" value="HIS_KIN"/>
    <property type="match status" value="1"/>
</dbReference>
<comment type="caution">
    <text evidence="16">The sequence shown here is derived from an EMBL/GenBank/DDBJ whole genome shotgun (WGS) entry which is preliminary data.</text>
</comment>
<dbReference type="Gene3D" id="1.10.287.130">
    <property type="match status" value="1"/>
</dbReference>
<dbReference type="GO" id="GO:0003700">
    <property type="term" value="F:DNA-binding transcription factor activity"/>
    <property type="evidence" value="ECO:0007669"/>
    <property type="project" value="InterPro"/>
</dbReference>
<dbReference type="InterPro" id="IPR003661">
    <property type="entry name" value="HisK_dim/P_dom"/>
</dbReference>
<dbReference type="EMBL" id="DSVI01000007">
    <property type="protein sequence ID" value="HGT47544.1"/>
    <property type="molecule type" value="Genomic_DNA"/>
</dbReference>
<dbReference type="InterPro" id="IPR036890">
    <property type="entry name" value="HATPase_C_sf"/>
</dbReference>
<accession>A0A832G0Z5</accession>
<dbReference type="SUPFAM" id="SSF47384">
    <property type="entry name" value="Homodimeric domain of signal transducing histidine kinase"/>
    <property type="match status" value="1"/>
</dbReference>
<dbReference type="PROSITE" id="PS50110">
    <property type="entry name" value="RESPONSE_REGULATORY"/>
    <property type="match status" value="1"/>
</dbReference>
<dbReference type="EC" id="2.7.13.3" evidence="2"/>
<dbReference type="CDD" id="cd17574">
    <property type="entry name" value="REC_OmpR"/>
    <property type="match status" value="1"/>
</dbReference>
<dbReference type="Gene3D" id="2.60.40.10">
    <property type="entry name" value="Immunoglobulins"/>
    <property type="match status" value="1"/>
</dbReference>
<feature type="domain" description="Histidine kinase" evidence="14">
    <location>
        <begin position="869"/>
        <end position="1089"/>
    </location>
</feature>
<dbReference type="SMART" id="SM00388">
    <property type="entry name" value="HisKA"/>
    <property type="match status" value="1"/>
</dbReference>
<keyword evidence="5" id="KW-0547">Nucleotide-binding</keyword>
<gene>
    <name evidence="16" type="ORF">ENS56_05890</name>
</gene>